<name>A0ABZ0HX06_9HYPH</name>
<geneLocation type="plasmid" evidence="1 2">
    <name>pRX1</name>
</geneLocation>
<evidence type="ECO:0000313" key="1">
    <source>
        <dbReference type="EMBL" id="WOJ91792.1"/>
    </source>
</evidence>
<keyword evidence="2" id="KW-1185">Reference proteome</keyword>
<keyword evidence="1" id="KW-0614">Plasmid</keyword>
<dbReference type="EMBL" id="CP136863">
    <property type="protein sequence ID" value="WOJ91792.1"/>
    <property type="molecule type" value="Genomic_DNA"/>
</dbReference>
<protein>
    <recommendedName>
        <fullName evidence="3">TraW</fullName>
    </recommendedName>
</protein>
<dbReference type="Proteomes" id="UP001626536">
    <property type="component" value="Plasmid pRX1"/>
</dbReference>
<organism evidence="1 2">
    <name type="scientific">Methylocapsa polymorpha</name>
    <dbReference type="NCBI Taxonomy" id="3080828"/>
    <lineage>
        <taxon>Bacteria</taxon>
        <taxon>Pseudomonadati</taxon>
        <taxon>Pseudomonadota</taxon>
        <taxon>Alphaproteobacteria</taxon>
        <taxon>Hyphomicrobiales</taxon>
        <taxon>Beijerinckiaceae</taxon>
        <taxon>Methylocapsa</taxon>
    </lineage>
</organism>
<evidence type="ECO:0000313" key="2">
    <source>
        <dbReference type="Proteomes" id="UP001626536"/>
    </source>
</evidence>
<dbReference type="RefSeq" id="WP_318655219.1">
    <property type="nucleotide sequence ID" value="NZ_CP136863.1"/>
</dbReference>
<proteinExistence type="predicted"/>
<sequence>MKKASLLTSAATGAALGVLVFGATPALSQMVVVDWASIAVQQALKALQDQANNLLNSITSALGPTTYGDVTTLLRQGFTQEANYIKGQTAAQRDIADASNTANARVNRDFRNAQIRDEHTISPLHCAALNNGQTIAVGAGQAWKVGLAIENVTDARGEAEKGQPAFYGSAQAAQAIRQLHLSRYCSQSEADAGLCSVSQTPNADQRASSLFSTGTYDGQNGVNAANDYVTNLLQPVVPAALRGDQLTSVTGVDDAAHRAEYNARMSLAHGVLDYAIATQSPSVTLSADQQQQMTNEGLTPVTTGSWLQAMTLDVNRRYSDVNYAAQLQAMPPASVQREVALELAATNYLLLQNFRIALLNASTNAAHLATTVQREYQPASPMPTPNMANN</sequence>
<accession>A0ABZ0HX06</accession>
<reference evidence="1 2" key="1">
    <citation type="submission" date="2023-10" db="EMBL/GenBank/DDBJ databases">
        <title>Novel methanotroph of the genus Methylocapsa from a subarctic wetland.</title>
        <authorList>
            <person name="Belova S.E."/>
            <person name="Oshkin I.Y."/>
            <person name="Miroshnikov K."/>
            <person name="Dedysh S.N."/>
        </authorList>
    </citation>
    <scope>NUCLEOTIDE SEQUENCE [LARGE SCALE GENOMIC DNA]</scope>
    <source>
        <strain evidence="1 2">RX1</strain>
        <plasmid evidence="1 2">pRX1</plasmid>
    </source>
</reference>
<gene>
    <name evidence="1" type="ORF">RZS28_18865</name>
</gene>
<evidence type="ECO:0008006" key="3">
    <source>
        <dbReference type="Google" id="ProtNLM"/>
    </source>
</evidence>